<protein>
    <submittedName>
        <fullName evidence="1">Uncharacterized protein</fullName>
    </submittedName>
</protein>
<sequence length="87" mass="10306">MTMVMIRQATTTKLLGSDQNLDDQIRVSDPDPLPRFREVRLQVEVDSGDPWRNLQTKDHTKQRYLFIFLGIKENLKLESEWKLGLYQ</sequence>
<accession>A0A2P5EF62</accession>
<dbReference type="Proteomes" id="UP000237000">
    <property type="component" value="Unassembled WGS sequence"/>
</dbReference>
<reference evidence="2" key="1">
    <citation type="submission" date="2016-06" db="EMBL/GenBank/DDBJ databases">
        <title>Parallel loss of symbiosis genes in relatives of nitrogen-fixing non-legume Parasponia.</title>
        <authorList>
            <person name="Van Velzen R."/>
            <person name="Holmer R."/>
            <person name="Bu F."/>
            <person name="Rutten L."/>
            <person name="Van Zeijl A."/>
            <person name="Liu W."/>
            <person name="Santuari L."/>
            <person name="Cao Q."/>
            <person name="Sharma T."/>
            <person name="Shen D."/>
            <person name="Roswanjaya Y."/>
            <person name="Wardhani T."/>
            <person name="Kalhor M.S."/>
            <person name="Jansen J."/>
            <person name="Van den Hoogen J."/>
            <person name="Gungor B."/>
            <person name="Hartog M."/>
            <person name="Hontelez J."/>
            <person name="Verver J."/>
            <person name="Yang W.-C."/>
            <person name="Schijlen E."/>
            <person name="Repin R."/>
            <person name="Schilthuizen M."/>
            <person name="Schranz E."/>
            <person name="Heidstra R."/>
            <person name="Miyata K."/>
            <person name="Fedorova E."/>
            <person name="Kohlen W."/>
            <person name="Bisseling T."/>
            <person name="Smit S."/>
            <person name="Geurts R."/>
        </authorList>
    </citation>
    <scope>NUCLEOTIDE SEQUENCE [LARGE SCALE GENOMIC DNA]</scope>
    <source>
        <strain evidence="2">cv. RG33-2</strain>
    </source>
</reference>
<keyword evidence="2" id="KW-1185">Reference proteome</keyword>
<dbReference type="AlphaFoldDB" id="A0A2P5EF62"/>
<gene>
    <name evidence="1" type="ORF">TorRG33x02_200830</name>
</gene>
<evidence type="ECO:0000313" key="2">
    <source>
        <dbReference type="Proteomes" id="UP000237000"/>
    </source>
</evidence>
<organism evidence="1 2">
    <name type="scientific">Trema orientale</name>
    <name type="common">Charcoal tree</name>
    <name type="synonym">Celtis orientalis</name>
    <dbReference type="NCBI Taxonomy" id="63057"/>
    <lineage>
        <taxon>Eukaryota</taxon>
        <taxon>Viridiplantae</taxon>
        <taxon>Streptophyta</taxon>
        <taxon>Embryophyta</taxon>
        <taxon>Tracheophyta</taxon>
        <taxon>Spermatophyta</taxon>
        <taxon>Magnoliopsida</taxon>
        <taxon>eudicotyledons</taxon>
        <taxon>Gunneridae</taxon>
        <taxon>Pentapetalae</taxon>
        <taxon>rosids</taxon>
        <taxon>fabids</taxon>
        <taxon>Rosales</taxon>
        <taxon>Cannabaceae</taxon>
        <taxon>Trema</taxon>
    </lineage>
</organism>
<dbReference type="EMBL" id="JXTC01000167">
    <property type="protein sequence ID" value="PON84185.1"/>
    <property type="molecule type" value="Genomic_DNA"/>
</dbReference>
<dbReference type="InParanoid" id="A0A2P5EF62"/>
<dbReference type="OrthoDB" id="10303085at2759"/>
<comment type="caution">
    <text evidence="1">The sequence shown here is derived from an EMBL/GenBank/DDBJ whole genome shotgun (WGS) entry which is preliminary data.</text>
</comment>
<name>A0A2P5EF62_TREOI</name>
<evidence type="ECO:0000313" key="1">
    <source>
        <dbReference type="EMBL" id="PON84185.1"/>
    </source>
</evidence>
<proteinExistence type="predicted"/>